<dbReference type="PANTHER" id="PTHR47990">
    <property type="entry name" value="2-OXOGLUTARATE (2OG) AND FE(II)-DEPENDENT OXYGENASE SUPERFAMILY PROTEIN-RELATED"/>
    <property type="match status" value="1"/>
</dbReference>
<dbReference type="PROSITE" id="PS51471">
    <property type="entry name" value="FE2OG_OXY"/>
    <property type="match status" value="1"/>
</dbReference>
<feature type="signal peptide" evidence="2">
    <location>
        <begin position="1"/>
        <end position="19"/>
    </location>
</feature>
<dbReference type="InterPro" id="IPR044861">
    <property type="entry name" value="IPNS-like_FE2OG_OXY"/>
</dbReference>
<keyword evidence="1" id="KW-0479">Metal-binding</keyword>
<name>A0A0A0RVZ4_9METZ</name>
<dbReference type="InterPro" id="IPR026992">
    <property type="entry name" value="DIOX_N"/>
</dbReference>
<dbReference type="AlphaFoldDB" id="A0A0A0RVZ4"/>
<dbReference type="Pfam" id="PF14226">
    <property type="entry name" value="DIOX_N"/>
    <property type="match status" value="1"/>
</dbReference>
<feature type="domain" description="Fe2OG dioxygenase" evidence="3">
    <location>
        <begin position="218"/>
        <end position="324"/>
    </location>
</feature>
<evidence type="ECO:0000256" key="1">
    <source>
        <dbReference type="RuleBase" id="RU003682"/>
    </source>
</evidence>
<dbReference type="Gene3D" id="2.60.120.330">
    <property type="entry name" value="B-lactam Antibiotic, Isopenicillin N Synthase, Chain"/>
    <property type="match status" value="1"/>
</dbReference>
<dbReference type="InterPro" id="IPR050231">
    <property type="entry name" value="Iron_ascorbate_oxido_reductase"/>
</dbReference>
<dbReference type="Pfam" id="PF03171">
    <property type="entry name" value="2OG-FeII_Oxy"/>
    <property type="match status" value="1"/>
</dbReference>
<dbReference type="InterPro" id="IPR005123">
    <property type="entry name" value="Oxoglu/Fe-dep_dioxygenase_dom"/>
</dbReference>
<dbReference type="GO" id="GO:0016491">
    <property type="term" value="F:oxidoreductase activity"/>
    <property type="evidence" value="ECO:0007669"/>
    <property type="project" value="UniProtKB-KW"/>
</dbReference>
<feature type="chain" id="PRO_5001976755" evidence="2">
    <location>
        <begin position="20"/>
        <end position="364"/>
    </location>
</feature>
<organism evidence="4">
    <name type="scientific">Ctenophora sp. W WRF-2014</name>
    <dbReference type="NCBI Taxonomy" id="1567053"/>
    <lineage>
        <taxon>Eukaryota</taxon>
        <taxon>Metazoa</taxon>
        <taxon>Ctenophora</taxon>
    </lineage>
</organism>
<keyword evidence="2" id="KW-0732">Signal</keyword>
<reference evidence="4" key="1">
    <citation type="journal article" date="2015" name="PLoS ONE">
        <title>Occurrence of Isopenicillin-N-Synthase Homologs in Bioluminescent Ctenophores and Implications for Coelenterazine Biosynthesis.</title>
        <authorList>
            <person name="Francis W.R."/>
            <person name="Shaner N.C."/>
            <person name="Christianson L.M."/>
            <person name="Powers M.L."/>
            <person name="Haddock S.H."/>
        </authorList>
    </citation>
    <scope>NUCLEOTIDE SEQUENCE</scope>
</reference>
<evidence type="ECO:0000259" key="3">
    <source>
        <dbReference type="PROSITE" id="PS51471"/>
    </source>
</evidence>
<sequence length="364" mass="41498">MAMLALTLLIGILAVPSSAFLPTIVEMLSPMIEADQVFNQVPNIRYTDLLNDNSHIDQLVLHAMTHYGFFYVVDVPDYNAETEMELMTTFFGLPEDVKADVEIRAHNPANANAYRGYCPGLDDIDATLQYKNIFNIGPHETRAPFFDNSLDDATEKLRYDVQEPNVWPNTDNCDFDKEFKETFQAGFELRRGIARAFVRSISRALEMPGLPSLFTEDEFSAMGLRKYPERRAVNTNMYSDFDGELLRELEHVDSTVTILSTFENGGLQMLYNNEYKDAPNSGNDFIVNIGKLVDDIIDNELVSVRHRVKEVDFARYSITYFLGPSFDADISRSMSGEITEAGHKYTIFGEWIKDYLGAIELFYY</sequence>
<dbReference type="EMBL" id="KM233777">
    <property type="protein sequence ID" value="AIW06427.1"/>
    <property type="molecule type" value="mRNA"/>
</dbReference>
<dbReference type="InterPro" id="IPR027443">
    <property type="entry name" value="IPNS-like_sf"/>
</dbReference>
<keyword evidence="1" id="KW-0560">Oxidoreductase</keyword>
<keyword evidence="1" id="KW-0408">Iron</keyword>
<evidence type="ECO:0000256" key="2">
    <source>
        <dbReference type="SAM" id="SignalP"/>
    </source>
</evidence>
<comment type="similarity">
    <text evidence="1">Belongs to the iron/ascorbate-dependent oxidoreductase family.</text>
</comment>
<protein>
    <submittedName>
        <fullName evidence="4">Putative isopenicillin-n-synthase</fullName>
    </submittedName>
</protein>
<dbReference type="GO" id="GO:0046872">
    <property type="term" value="F:metal ion binding"/>
    <property type="evidence" value="ECO:0007669"/>
    <property type="project" value="UniProtKB-KW"/>
</dbReference>
<evidence type="ECO:0000313" key="4">
    <source>
        <dbReference type="EMBL" id="AIW06427.1"/>
    </source>
</evidence>
<dbReference type="SUPFAM" id="SSF51197">
    <property type="entry name" value="Clavaminate synthase-like"/>
    <property type="match status" value="1"/>
</dbReference>
<proteinExistence type="evidence at transcript level"/>
<accession>A0A0A0RVZ4</accession>